<evidence type="ECO:0000313" key="2">
    <source>
        <dbReference type="Proteomes" id="UP000821865"/>
    </source>
</evidence>
<reference evidence="1" key="1">
    <citation type="submission" date="2020-05" db="EMBL/GenBank/DDBJ databases">
        <title>Large-scale comparative analyses of tick genomes elucidate their genetic diversity and vector capacities.</title>
        <authorList>
            <person name="Jia N."/>
            <person name="Wang J."/>
            <person name="Shi W."/>
            <person name="Du L."/>
            <person name="Sun Y."/>
            <person name="Zhan W."/>
            <person name="Jiang J."/>
            <person name="Wang Q."/>
            <person name="Zhang B."/>
            <person name="Ji P."/>
            <person name="Sakyi L.B."/>
            <person name="Cui X."/>
            <person name="Yuan T."/>
            <person name="Jiang B."/>
            <person name="Yang W."/>
            <person name="Lam T.T.-Y."/>
            <person name="Chang Q."/>
            <person name="Ding S."/>
            <person name="Wang X."/>
            <person name="Zhu J."/>
            <person name="Ruan X."/>
            <person name="Zhao L."/>
            <person name="Wei J."/>
            <person name="Que T."/>
            <person name="Du C."/>
            <person name="Cheng J."/>
            <person name="Dai P."/>
            <person name="Han X."/>
            <person name="Huang E."/>
            <person name="Gao Y."/>
            <person name="Liu J."/>
            <person name="Shao H."/>
            <person name="Ye R."/>
            <person name="Li L."/>
            <person name="Wei W."/>
            <person name="Wang X."/>
            <person name="Wang C."/>
            <person name="Yang T."/>
            <person name="Huo Q."/>
            <person name="Li W."/>
            <person name="Guo W."/>
            <person name="Chen H."/>
            <person name="Zhou L."/>
            <person name="Ni X."/>
            <person name="Tian J."/>
            <person name="Zhou Y."/>
            <person name="Sheng Y."/>
            <person name="Liu T."/>
            <person name="Pan Y."/>
            <person name="Xia L."/>
            <person name="Li J."/>
            <person name="Zhao F."/>
            <person name="Cao W."/>
        </authorList>
    </citation>
    <scope>NUCLEOTIDE SEQUENCE</scope>
    <source>
        <strain evidence="1">Dsil-2018</strain>
    </source>
</reference>
<accession>A0ACB8DWR3</accession>
<sequence>MPRLPRDDIKIIVRPKDGLNIRNTCGTSLGEAIRKEAVVGDDEMSTICPNPTQKILMISTPDETTATKIAKIKVLTINERKY</sequence>
<organism evidence="1 2">
    <name type="scientific">Dermacentor silvarum</name>
    <name type="common">Tick</name>
    <dbReference type="NCBI Taxonomy" id="543639"/>
    <lineage>
        <taxon>Eukaryota</taxon>
        <taxon>Metazoa</taxon>
        <taxon>Ecdysozoa</taxon>
        <taxon>Arthropoda</taxon>
        <taxon>Chelicerata</taxon>
        <taxon>Arachnida</taxon>
        <taxon>Acari</taxon>
        <taxon>Parasitiformes</taxon>
        <taxon>Ixodida</taxon>
        <taxon>Ixodoidea</taxon>
        <taxon>Ixodidae</taxon>
        <taxon>Rhipicephalinae</taxon>
        <taxon>Dermacentor</taxon>
    </lineage>
</organism>
<comment type="caution">
    <text evidence="1">The sequence shown here is derived from an EMBL/GenBank/DDBJ whole genome shotgun (WGS) entry which is preliminary data.</text>
</comment>
<gene>
    <name evidence="1" type="ORF">HPB49_007611</name>
</gene>
<proteinExistence type="predicted"/>
<keyword evidence="2" id="KW-1185">Reference proteome</keyword>
<dbReference type="EMBL" id="CM023470">
    <property type="protein sequence ID" value="KAH7978979.1"/>
    <property type="molecule type" value="Genomic_DNA"/>
</dbReference>
<dbReference type="Proteomes" id="UP000821865">
    <property type="component" value="Chromosome 1"/>
</dbReference>
<protein>
    <submittedName>
        <fullName evidence="1">Uncharacterized protein</fullName>
    </submittedName>
</protein>
<evidence type="ECO:0000313" key="1">
    <source>
        <dbReference type="EMBL" id="KAH7978979.1"/>
    </source>
</evidence>
<name>A0ACB8DWR3_DERSI</name>